<dbReference type="Proteomes" id="UP001220010">
    <property type="component" value="Unassembled WGS sequence"/>
</dbReference>
<gene>
    <name evidence="2" type="ORF">P0O15_00265</name>
</gene>
<dbReference type="PROSITE" id="PS00018">
    <property type="entry name" value="EF_HAND_1"/>
    <property type="match status" value="1"/>
</dbReference>
<dbReference type="InterPro" id="IPR018247">
    <property type="entry name" value="EF_Hand_1_Ca_BS"/>
</dbReference>
<dbReference type="Pfam" id="PF01497">
    <property type="entry name" value="Peripla_BP_2"/>
    <property type="match status" value="1"/>
</dbReference>
<dbReference type="SUPFAM" id="SSF63446">
    <property type="entry name" value="Type I dockerin domain"/>
    <property type="match status" value="1"/>
</dbReference>
<reference evidence="2 3" key="1">
    <citation type="submission" date="2023-03" db="EMBL/GenBank/DDBJ databases">
        <title>WGS of Methanotrichaceae archaeon Mx.</title>
        <authorList>
            <person name="Sorokin D.Y."/>
            <person name="Merkel A.Y."/>
        </authorList>
    </citation>
    <scope>NUCLEOTIDE SEQUENCE [LARGE SCALE GENOMIC DNA]</scope>
    <source>
        <strain evidence="2 3">Mx</strain>
    </source>
</reference>
<comment type="caution">
    <text evidence="2">The sequence shown here is derived from an EMBL/GenBank/DDBJ whole genome shotgun (WGS) entry which is preliminary data.</text>
</comment>
<dbReference type="InterPro" id="IPR036439">
    <property type="entry name" value="Dockerin_dom_sf"/>
</dbReference>
<name>A0ABT5X4J3_9EURY</name>
<evidence type="ECO:0000313" key="2">
    <source>
        <dbReference type="EMBL" id="MDF0589616.1"/>
    </source>
</evidence>
<evidence type="ECO:0000313" key="3">
    <source>
        <dbReference type="Proteomes" id="UP001220010"/>
    </source>
</evidence>
<dbReference type="RefSeq" id="WP_316965378.1">
    <property type="nucleotide sequence ID" value="NZ_JARFPK010000001.1"/>
</dbReference>
<evidence type="ECO:0000259" key="1">
    <source>
        <dbReference type="PROSITE" id="PS50983"/>
    </source>
</evidence>
<proteinExistence type="predicted"/>
<dbReference type="InterPro" id="IPR002491">
    <property type="entry name" value="ABC_transptr_periplasmic_BD"/>
</dbReference>
<sequence length="425" mass="46868">MKEKMLASILALCLMVGISAADFTLHVYGNANMDDVIDERDIEYARAIMAGTERMTDLADVNGDGKVDEEDIRLIEEIIDGTAPEIRVIDSDGNAVAVKVPVERIVIYNHQCAEILQILGAEDQVAGVRDTFERQGNRFPQISKKKNIGSGADVDIEAIISLDPDLIIAYTFYPTKEDLEAKLPSKIPILRIDCAGGGPCGIDSIRDGVSILGYLLNAREHAARYQEWHDRYVGPVEVRTSAIPEGERVRVYLESTPEGSETISSRTAIGKNHPAGNLIELAGGVNIAAGQLPLYMDTDNEYGEIETEWVLEQNPEVIVGRAMGAGVRPYENEDDSLLRAYSDQIKSLPGFDGVDAVKNGRVYIITNDHAVTPNYPSALLLLAKWFYPEIFDDLDPREAHLEYLEMMGISKDVANKNTYYYPAVA</sequence>
<dbReference type="EMBL" id="JARFPK010000001">
    <property type="protein sequence ID" value="MDF0589616.1"/>
    <property type="molecule type" value="Genomic_DNA"/>
</dbReference>
<dbReference type="PANTHER" id="PTHR30535:SF34">
    <property type="entry name" value="MOLYBDATE-BINDING PROTEIN MOLA"/>
    <property type="match status" value="1"/>
</dbReference>
<dbReference type="SUPFAM" id="SSF53807">
    <property type="entry name" value="Helical backbone' metal receptor"/>
    <property type="match status" value="1"/>
</dbReference>
<dbReference type="CDD" id="cd14256">
    <property type="entry name" value="Dockerin_I"/>
    <property type="match status" value="1"/>
</dbReference>
<protein>
    <submittedName>
        <fullName evidence="2">ABC transporter substrate-binding protein</fullName>
    </submittedName>
</protein>
<dbReference type="Gene3D" id="1.10.1330.10">
    <property type="entry name" value="Dockerin domain"/>
    <property type="match status" value="1"/>
</dbReference>
<organism evidence="2 3">
    <name type="scientific">Candidatus Methanocrinis natronophilus</name>
    <dbReference type="NCBI Taxonomy" id="3033396"/>
    <lineage>
        <taxon>Archaea</taxon>
        <taxon>Methanobacteriati</taxon>
        <taxon>Methanobacteriota</taxon>
        <taxon>Stenosarchaea group</taxon>
        <taxon>Methanomicrobia</taxon>
        <taxon>Methanotrichales</taxon>
        <taxon>Methanotrichaceae</taxon>
        <taxon>Methanocrinis</taxon>
    </lineage>
</organism>
<keyword evidence="3" id="KW-1185">Reference proteome</keyword>
<dbReference type="PROSITE" id="PS50983">
    <property type="entry name" value="FE_B12_PBP"/>
    <property type="match status" value="1"/>
</dbReference>
<accession>A0ABT5X4J3</accession>
<dbReference type="PANTHER" id="PTHR30535">
    <property type="entry name" value="VITAMIN B12-BINDING PROTEIN"/>
    <property type="match status" value="1"/>
</dbReference>
<dbReference type="Gene3D" id="3.40.50.1980">
    <property type="entry name" value="Nitrogenase molybdenum iron protein domain"/>
    <property type="match status" value="2"/>
</dbReference>
<feature type="domain" description="Fe/B12 periplasmic-binding" evidence="1">
    <location>
        <begin position="104"/>
        <end position="394"/>
    </location>
</feature>
<dbReference type="InterPro" id="IPR050902">
    <property type="entry name" value="ABC_Transporter_SBP"/>
</dbReference>